<dbReference type="EMBL" id="PDKW01000039">
    <property type="protein sequence ID" value="PGH57806.1"/>
    <property type="molecule type" value="Genomic_DNA"/>
</dbReference>
<comment type="caution">
    <text evidence="2">The sequence shown here is derived from an EMBL/GenBank/DDBJ whole genome shotgun (WGS) entry which is preliminary data.</text>
</comment>
<accession>A0A2B8BGB2</accession>
<evidence type="ECO:0000256" key="1">
    <source>
        <dbReference type="SAM" id="SignalP"/>
    </source>
</evidence>
<dbReference type="RefSeq" id="WP_098735796.1">
    <property type="nucleotide sequence ID" value="NZ_PDKW01000039.1"/>
</dbReference>
<feature type="chain" id="PRO_5012948074" description="Type VI secretion protein" evidence="1">
    <location>
        <begin position="25"/>
        <end position="149"/>
    </location>
</feature>
<keyword evidence="1" id="KW-0732">Signal</keyword>
<dbReference type="AlphaFoldDB" id="A0A2B8BGB2"/>
<reference evidence="3" key="1">
    <citation type="submission" date="2017-10" db="EMBL/GenBank/DDBJ databases">
        <authorList>
            <person name="Kravchenko I.K."/>
            <person name="Grouzdev D.S."/>
        </authorList>
    </citation>
    <scope>NUCLEOTIDE SEQUENCE [LARGE SCALE GENOMIC DNA]</scope>
    <source>
        <strain evidence="3">B2</strain>
    </source>
</reference>
<keyword evidence="3" id="KW-1185">Reference proteome</keyword>
<dbReference type="PROSITE" id="PS51257">
    <property type="entry name" value="PROKAR_LIPOPROTEIN"/>
    <property type="match status" value="1"/>
</dbReference>
<evidence type="ECO:0008006" key="4">
    <source>
        <dbReference type="Google" id="ProtNLM"/>
    </source>
</evidence>
<evidence type="ECO:0000313" key="3">
    <source>
        <dbReference type="Proteomes" id="UP000225379"/>
    </source>
</evidence>
<evidence type="ECO:0000313" key="2">
    <source>
        <dbReference type="EMBL" id="PGH57806.1"/>
    </source>
</evidence>
<dbReference type="OrthoDB" id="8588447at2"/>
<protein>
    <recommendedName>
        <fullName evidence="4">Type VI secretion protein</fullName>
    </recommendedName>
</protein>
<dbReference type="Proteomes" id="UP000225379">
    <property type="component" value="Unassembled WGS sequence"/>
</dbReference>
<sequence>MSLRRSHAALAIPLALLLLLGACADKPAAWLNTVSFTVAPAANDSTPVAIDVVSIRDKALVDQLTALTAADWFAKREQYRRDHPSTLDIASWELVPGQKLDAQLPSDREAAWAILVYANYATPGPHRLRVPDTRTLSLSVGDKDVELAP</sequence>
<feature type="signal peptide" evidence="1">
    <location>
        <begin position="1"/>
        <end position="24"/>
    </location>
</feature>
<proteinExistence type="predicted"/>
<organism evidence="2 3">
    <name type="scientific">Azospirillum palustre</name>
    <dbReference type="NCBI Taxonomy" id="2044885"/>
    <lineage>
        <taxon>Bacteria</taxon>
        <taxon>Pseudomonadati</taxon>
        <taxon>Pseudomonadota</taxon>
        <taxon>Alphaproteobacteria</taxon>
        <taxon>Rhodospirillales</taxon>
        <taxon>Azospirillaceae</taxon>
        <taxon>Azospirillum</taxon>
    </lineage>
</organism>
<name>A0A2B8BGB2_9PROT</name>
<gene>
    <name evidence="2" type="ORF">CRT60_07440</name>
</gene>